<dbReference type="Proteomes" id="UP000324705">
    <property type="component" value="Chromosome 4A"/>
</dbReference>
<dbReference type="Gramene" id="TRITD4Av1G152880.1">
    <property type="protein sequence ID" value="TRITD4Av1G152880.1"/>
    <property type="gene ID" value="TRITD4Av1G152880"/>
</dbReference>
<dbReference type="AlphaFoldDB" id="A0A9R0SDL0"/>
<proteinExistence type="predicted"/>
<protein>
    <submittedName>
        <fullName evidence="2">Uncharacterized protein</fullName>
    </submittedName>
</protein>
<keyword evidence="3" id="KW-1185">Reference proteome</keyword>
<reference evidence="2 3" key="1">
    <citation type="submission" date="2017-09" db="EMBL/GenBank/DDBJ databases">
        <authorList>
            <consortium name="International Durum Wheat Genome Sequencing Consortium (IDWGSC)"/>
            <person name="Milanesi L."/>
        </authorList>
    </citation>
    <scope>NUCLEOTIDE SEQUENCE [LARGE SCALE GENOMIC DNA]</scope>
    <source>
        <strain evidence="3">cv. Svevo</strain>
    </source>
</reference>
<feature type="region of interest" description="Disordered" evidence="1">
    <location>
        <begin position="87"/>
        <end position="135"/>
    </location>
</feature>
<evidence type="ECO:0000313" key="2">
    <source>
        <dbReference type="EMBL" id="VAH93078.1"/>
    </source>
</evidence>
<evidence type="ECO:0000313" key="3">
    <source>
        <dbReference type="Proteomes" id="UP000324705"/>
    </source>
</evidence>
<dbReference type="EMBL" id="LT934117">
    <property type="protein sequence ID" value="VAH93078.1"/>
    <property type="molecule type" value="Genomic_DNA"/>
</dbReference>
<accession>A0A9R0SDL0</accession>
<sequence length="217" mass="22827">MDRNATALHAALVGRWSRQALAAPVLAAPAGRPWLRTSSWNAMCRPVLAAPAGMAWSRPRSWWCPVVERPRRTCAGGGVLGPRRAARAQEKLGPVTDDYPSTTNDFDSGGAGNDQIQSVGRRGRSRARQEPAARAARNTVVREGINLPRPAAGWGECDPVLAPARQRPQAQPQPAMATVASASARVGRVATTGSTVASNGDGGLCLGRGQDGRRPQG</sequence>
<dbReference type="OMA" id="WLRTSSW"/>
<name>A0A9R0SDL0_TRITD</name>
<feature type="region of interest" description="Disordered" evidence="1">
    <location>
        <begin position="193"/>
        <end position="217"/>
    </location>
</feature>
<organism evidence="2 3">
    <name type="scientific">Triticum turgidum subsp. durum</name>
    <name type="common">Durum wheat</name>
    <name type="synonym">Triticum durum</name>
    <dbReference type="NCBI Taxonomy" id="4567"/>
    <lineage>
        <taxon>Eukaryota</taxon>
        <taxon>Viridiplantae</taxon>
        <taxon>Streptophyta</taxon>
        <taxon>Embryophyta</taxon>
        <taxon>Tracheophyta</taxon>
        <taxon>Spermatophyta</taxon>
        <taxon>Magnoliopsida</taxon>
        <taxon>Liliopsida</taxon>
        <taxon>Poales</taxon>
        <taxon>Poaceae</taxon>
        <taxon>BOP clade</taxon>
        <taxon>Pooideae</taxon>
        <taxon>Triticodae</taxon>
        <taxon>Triticeae</taxon>
        <taxon>Triticinae</taxon>
        <taxon>Triticum</taxon>
    </lineage>
</organism>
<gene>
    <name evidence="2" type="ORF">TRITD_4Av1G152880</name>
</gene>
<evidence type="ECO:0000256" key="1">
    <source>
        <dbReference type="SAM" id="MobiDB-lite"/>
    </source>
</evidence>